<evidence type="ECO:0000313" key="1">
    <source>
        <dbReference type="EMBL" id="ACM19083.1"/>
    </source>
</evidence>
<evidence type="ECO:0000313" key="2">
    <source>
        <dbReference type="Proteomes" id="UP000007721"/>
    </source>
</evidence>
<sequence length="146" mass="15993">MQQNVESGRCSSNLLKILFIAMSITALLITGCSAAPPDKMMQEYVTIQSNDGKVLYKSNGSLKDVMDNYWAPLAKSKIKTSKSGGAYVFSFKSKNYDKVEFTIAENGSLKKVLMKGGSDSIEIADDKPDAMHNIAMGMFQFDAVNQ</sequence>
<dbReference type="Proteomes" id="UP000007721">
    <property type="component" value="Chromosome"/>
</dbReference>
<reference evidence="1 2" key="1">
    <citation type="submission" date="2009-01" db="EMBL/GenBank/DDBJ databases">
        <title>Complete sequence of Geobacter sp. FRC-32.</title>
        <authorList>
            <consortium name="US DOE Joint Genome Institute"/>
            <person name="Lucas S."/>
            <person name="Copeland A."/>
            <person name="Lapidus A."/>
            <person name="Glavina del Rio T."/>
            <person name="Dalin E."/>
            <person name="Tice H."/>
            <person name="Bruce D."/>
            <person name="Goodwin L."/>
            <person name="Pitluck S."/>
            <person name="Saunders E."/>
            <person name="Brettin T."/>
            <person name="Detter J.C."/>
            <person name="Han C."/>
            <person name="Larimer F."/>
            <person name="Land M."/>
            <person name="Hauser L."/>
            <person name="Kyrpides N."/>
            <person name="Ovchinnikova G."/>
            <person name="Kostka J."/>
            <person name="Richardson P."/>
        </authorList>
    </citation>
    <scope>NUCLEOTIDE SEQUENCE [LARGE SCALE GENOMIC DNA]</scope>
    <source>
        <strain evidence="2">DSM 22248 / JCM 15807 / FRC-32</strain>
    </source>
</reference>
<dbReference type="RefSeq" id="WP_012645812.1">
    <property type="nucleotide sequence ID" value="NC_011979.1"/>
</dbReference>
<dbReference type="EMBL" id="CP001390">
    <property type="protein sequence ID" value="ACM19083.1"/>
    <property type="molecule type" value="Genomic_DNA"/>
</dbReference>
<proteinExistence type="predicted"/>
<dbReference type="HOGENOM" id="CLU_1842248_0_0_7"/>
<organism evidence="1 2">
    <name type="scientific">Geotalea daltonii (strain DSM 22248 / JCM 15807 / FRC-32)</name>
    <name type="common">Geobacter daltonii</name>
    <dbReference type="NCBI Taxonomy" id="316067"/>
    <lineage>
        <taxon>Bacteria</taxon>
        <taxon>Pseudomonadati</taxon>
        <taxon>Thermodesulfobacteriota</taxon>
        <taxon>Desulfuromonadia</taxon>
        <taxon>Geobacterales</taxon>
        <taxon>Geobacteraceae</taxon>
        <taxon>Geotalea</taxon>
    </lineage>
</organism>
<dbReference type="KEGG" id="geo:Geob_0719"/>
<gene>
    <name evidence="1" type="ordered locus">Geob_0719</name>
</gene>
<keyword evidence="2" id="KW-1185">Reference proteome</keyword>
<accession>B9M113</accession>
<name>B9M113_GEODF</name>
<dbReference type="AlphaFoldDB" id="B9M113"/>
<protein>
    <submittedName>
        <fullName evidence="1">Uncharacterized protein</fullName>
    </submittedName>
</protein>